<dbReference type="InterPro" id="IPR024368">
    <property type="entry name" value="Ecl1/2/3"/>
</dbReference>
<dbReference type="EMBL" id="KB822718">
    <property type="protein sequence ID" value="ETN43415.1"/>
    <property type="molecule type" value="Genomic_DNA"/>
</dbReference>
<feature type="compositionally biased region" description="Polar residues" evidence="1">
    <location>
        <begin position="38"/>
        <end position="63"/>
    </location>
</feature>
<feature type="compositionally biased region" description="Low complexity" evidence="1">
    <location>
        <begin position="77"/>
        <end position="100"/>
    </location>
</feature>
<dbReference type="VEuPathDB" id="FungiDB:HMPREF1541_02574"/>
<accession>W2S4A6</accession>
<gene>
    <name evidence="2" type="ORF">HMPREF1541_02574</name>
</gene>
<dbReference type="Pfam" id="PF12855">
    <property type="entry name" value="Ecl1"/>
    <property type="match status" value="1"/>
</dbReference>
<sequence length="132" mass="14408">MAATELFGDFCLSCDRQTNGTTFCSQACRIAELELYTGSESSSSPYNGTRQTYAHRSTASAGSGFQLPPAYDFRRQTSTTSLSTSSSDLSTSPPLSPSKTKLTDQARSDLRDYVGAFDQTRTIRRRVSMQSS</sequence>
<reference evidence="2 3" key="1">
    <citation type="submission" date="2013-03" db="EMBL/GenBank/DDBJ databases">
        <title>The Genome Sequence of Phialophora europaea CBS 101466.</title>
        <authorList>
            <consortium name="The Broad Institute Genomics Platform"/>
            <person name="Cuomo C."/>
            <person name="de Hoog S."/>
            <person name="Gorbushina A."/>
            <person name="Walker B."/>
            <person name="Young S.K."/>
            <person name="Zeng Q."/>
            <person name="Gargeya S."/>
            <person name="Fitzgerald M."/>
            <person name="Haas B."/>
            <person name="Abouelleil A."/>
            <person name="Allen A.W."/>
            <person name="Alvarado L."/>
            <person name="Arachchi H.M."/>
            <person name="Berlin A.M."/>
            <person name="Chapman S.B."/>
            <person name="Gainer-Dewar J."/>
            <person name="Goldberg J."/>
            <person name="Griggs A."/>
            <person name="Gujja S."/>
            <person name="Hansen M."/>
            <person name="Howarth C."/>
            <person name="Imamovic A."/>
            <person name="Ireland A."/>
            <person name="Larimer J."/>
            <person name="McCowan C."/>
            <person name="Murphy C."/>
            <person name="Pearson M."/>
            <person name="Poon T.W."/>
            <person name="Priest M."/>
            <person name="Roberts A."/>
            <person name="Saif S."/>
            <person name="Shea T."/>
            <person name="Sisk P."/>
            <person name="Sykes S."/>
            <person name="Wortman J."/>
            <person name="Nusbaum C."/>
            <person name="Birren B."/>
        </authorList>
    </citation>
    <scope>NUCLEOTIDE SEQUENCE [LARGE SCALE GENOMIC DNA]</scope>
    <source>
        <strain evidence="2 3">CBS 101466</strain>
    </source>
</reference>
<feature type="compositionally biased region" description="Basic and acidic residues" evidence="1">
    <location>
        <begin position="101"/>
        <end position="112"/>
    </location>
</feature>
<protein>
    <recommendedName>
        <fullName evidence="4">Life-span regulatory factor domain-containing protein</fullName>
    </recommendedName>
</protein>
<dbReference type="GeneID" id="19969913"/>
<evidence type="ECO:0008006" key="4">
    <source>
        <dbReference type="Google" id="ProtNLM"/>
    </source>
</evidence>
<evidence type="ECO:0000313" key="3">
    <source>
        <dbReference type="Proteomes" id="UP000030752"/>
    </source>
</evidence>
<dbReference type="HOGENOM" id="CLU_099513_2_0_1"/>
<keyword evidence="3" id="KW-1185">Reference proteome</keyword>
<dbReference type="RefSeq" id="XP_008715151.1">
    <property type="nucleotide sequence ID" value="XM_008716929.1"/>
</dbReference>
<proteinExistence type="predicted"/>
<evidence type="ECO:0000313" key="2">
    <source>
        <dbReference type="EMBL" id="ETN43415.1"/>
    </source>
</evidence>
<dbReference type="InParanoid" id="W2S4A6"/>
<dbReference type="eggNOG" id="ENOG502S7ZU">
    <property type="taxonomic scope" value="Eukaryota"/>
</dbReference>
<feature type="region of interest" description="Disordered" evidence="1">
    <location>
        <begin position="38"/>
        <end position="113"/>
    </location>
</feature>
<dbReference type="AlphaFoldDB" id="W2S4A6"/>
<organism evidence="2 3">
    <name type="scientific">Cyphellophora europaea (strain CBS 101466)</name>
    <name type="common">Phialophora europaea</name>
    <dbReference type="NCBI Taxonomy" id="1220924"/>
    <lineage>
        <taxon>Eukaryota</taxon>
        <taxon>Fungi</taxon>
        <taxon>Dikarya</taxon>
        <taxon>Ascomycota</taxon>
        <taxon>Pezizomycotina</taxon>
        <taxon>Eurotiomycetes</taxon>
        <taxon>Chaetothyriomycetidae</taxon>
        <taxon>Chaetothyriales</taxon>
        <taxon>Cyphellophoraceae</taxon>
        <taxon>Cyphellophora</taxon>
    </lineage>
</organism>
<dbReference type="OrthoDB" id="2563506at2759"/>
<evidence type="ECO:0000256" key="1">
    <source>
        <dbReference type="SAM" id="MobiDB-lite"/>
    </source>
</evidence>
<dbReference type="Proteomes" id="UP000030752">
    <property type="component" value="Unassembled WGS sequence"/>
</dbReference>
<name>W2S4A6_CYPE1</name>